<proteinExistence type="predicted"/>
<keyword evidence="1" id="KW-0472">Membrane</keyword>
<keyword evidence="1" id="KW-0812">Transmembrane</keyword>
<dbReference type="PANTHER" id="PTHR30273">
    <property type="entry name" value="PERIPLASMIC SIGNAL SENSOR AND SIGMA FACTOR ACTIVATOR FECR-RELATED"/>
    <property type="match status" value="1"/>
</dbReference>
<feature type="transmembrane region" description="Helical" evidence="1">
    <location>
        <begin position="95"/>
        <end position="116"/>
    </location>
</feature>
<dbReference type="PANTHER" id="PTHR30273:SF2">
    <property type="entry name" value="PROTEIN FECR"/>
    <property type="match status" value="1"/>
</dbReference>
<organism evidence="4 5">
    <name type="scientific">Candidatus Pseudobacter hemicellulosilyticus</name>
    <dbReference type="NCBI Taxonomy" id="3121375"/>
    <lineage>
        <taxon>Bacteria</taxon>
        <taxon>Pseudomonadati</taxon>
        <taxon>Bacteroidota</taxon>
        <taxon>Chitinophagia</taxon>
        <taxon>Chitinophagales</taxon>
        <taxon>Chitinophagaceae</taxon>
        <taxon>Pseudobacter</taxon>
    </lineage>
</organism>
<dbReference type="Gene3D" id="3.55.50.30">
    <property type="match status" value="1"/>
</dbReference>
<name>A0AAJ6BHQ4_9BACT</name>
<dbReference type="AlphaFoldDB" id="A0AAJ6BHQ4"/>
<dbReference type="InterPro" id="IPR012373">
    <property type="entry name" value="Ferrdict_sens_TM"/>
</dbReference>
<evidence type="ECO:0000313" key="4">
    <source>
        <dbReference type="EMBL" id="WEK36139.1"/>
    </source>
</evidence>
<gene>
    <name evidence="4" type="ORF">P0Y53_01380</name>
</gene>
<dbReference type="Pfam" id="PF04773">
    <property type="entry name" value="FecR"/>
    <property type="match status" value="1"/>
</dbReference>
<dbReference type="InterPro" id="IPR006860">
    <property type="entry name" value="FecR"/>
</dbReference>
<dbReference type="EMBL" id="CP119311">
    <property type="protein sequence ID" value="WEK36139.1"/>
    <property type="molecule type" value="Genomic_DNA"/>
</dbReference>
<dbReference type="Proteomes" id="UP001220610">
    <property type="component" value="Chromosome"/>
</dbReference>
<feature type="domain" description="Protein FecR C-terminal" evidence="3">
    <location>
        <begin position="339"/>
        <end position="403"/>
    </location>
</feature>
<dbReference type="Pfam" id="PF16344">
    <property type="entry name" value="FecR_C"/>
    <property type="match status" value="1"/>
</dbReference>
<dbReference type="InterPro" id="IPR032508">
    <property type="entry name" value="FecR_C"/>
</dbReference>
<accession>A0AAJ6BHQ4</accession>
<feature type="domain" description="FecR protein" evidence="2">
    <location>
        <begin position="198"/>
        <end position="295"/>
    </location>
</feature>
<evidence type="ECO:0000259" key="2">
    <source>
        <dbReference type="Pfam" id="PF04773"/>
    </source>
</evidence>
<sequence>MEERISILLFKYLQETLSPEERAELDLWVNEAPENRELFDRSQNDVELIEWLRKRHQLFGPEYGARTKGEIWSRFFGRVDADWHRDVRRLRNRRLIAYLAAASVLFTISTFTYLYMQRSAPREYKAVEYVHDVPAGSNQAVLTFGDGSSVGLDSGASTSNIQRLQEWYGASRDINASSTALVLTIPNGTETGKPQQHSIRTPQGGTYSLTLSDGTRVWLNAASSISYPTRFTGAERRIVVTGEVYMEVAKASSKDQKLIPFIVDTDGQSITVRGTAFNINAYDPMIVTTVTEGNITIATNKTKKASVSAGQQASLQGDQLQVSHGVDLSKAIAWKEGNFLFRRASMEEIMKDVSRWYGVDVQYHTLPSSTFSILNLSRTANLSELLEILAASKKVRFTITGDKNAQEKVTVIVDKP</sequence>
<protein>
    <submittedName>
        <fullName evidence="4">FecR family protein</fullName>
    </submittedName>
</protein>
<reference evidence="4" key="1">
    <citation type="submission" date="2023-03" db="EMBL/GenBank/DDBJ databases">
        <title>Andean soil-derived lignocellulolytic bacterial consortium as a source of novel taxa and putative plastic-active enzymes.</title>
        <authorList>
            <person name="Diaz-Garcia L."/>
            <person name="Chuvochina M."/>
            <person name="Feuerriegel G."/>
            <person name="Bunk B."/>
            <person name="Sproer C."/>
            <person name="Streit W.R."/>
            <person name="Rodriguez L.M."/>
            <person name="Overmann J."/>
            <person name="Jimenez D.J."/>
        </authorList>
    </citation>
    <scope>NUCLEOTIDE SEQUENCE</scope>
    <source>
        <strain evidence="4">MAG 7</strain>
    </source>
</reference>
<dbReference type="Gene3D" id="2.60.120.1440">
    <property type="match status" value="1"/>
</dbReference>
<evidence type="ECO:0000259" key="3">
    <source>
        <dbReference type="Pfam" id="PF16344"/>
    </source>
</evidence>
<evidence type="ECO:0000313" key="5">
    <source>
        <dbReference type="Proteomes" id="UP001220610"/>
    </source>
</evidence>
<keyword evidence="1" id="KW-1133">Transmembrane helix</keyword>
<dbReference type="GO" id="GO:0016989">
    <property type="term" value="F:sigma factor antagonist activity"/>
    <property type="evidence" value="ECO:0007669"/>
    <property type="project" value="TreeGrafter"/>
</dbReference>
<evidence type="ECO:0000256" key="1">
    <source>
        <dbReference type="SAM" id="Phobius"/>
    </source>
</evidence>